<dbReference type="InterPro" id="IPR022292">
    <property type="entry name" value="CHP03843"/>
</dbReference>
<organism evidence="2 4">
    <name type="scientific">Ardenticatena maritima</name>
    <dbReference type="NCBI Taxonomy" id="872965"/>
    <lineage>
        <taxon>Bacteria</taxon>
        <taxon>Bacillati</taxon>
        <taxon>Chloroflexota</taxon>
        <taxon>Ardenticatenia</taxon>
        <taxon>Ardenticatenales</taxon>
        <taxon>Ardenticatenaceae</taxon>
        <taxon>Ardenticatena</taxon>
    </lineage>
</organism>
<dbReference type="InterPro" id="IPR000403">
    <property type="entry name" value="PI3/4_kinase_cat_dom"/>
</dbReference>
<proteinExistence type="predicted"/>
<accession>A0A0N0RFE9</accession>
<comment type="caution">
    <text evidence="2">The sequence shown here is derived from an EMBL/GenBank/DDBJ whole genome shotgun (WGS) entry which is preliminary data.</text>
</comment>
<sequence>MNDDRVLALLRNGIITLEGLIPWSSNYTFLATVRNDDQELLAVYKPTRGERPLWDFPEGTLSKREVAAYLLDRALGWGLVPPTVYRDGPHGPGMVQRFIEHDPNEHYFTFREEAAPVLPYIVAFDVLANNADRKAGHILRDTEGRFWCIDHGICFHVEPKLRTVLWELAGEPIPDDILHAIEALVPRLHPQGDLAQALRPYLSAAEIAALRQRAQTLLDHKRYPLPGPGRHIPWPMV</sequence>
<name>A0A0N0RFE9_9CHLR</name>
<dbReference type="EMBL" id="LGKN01000006">
    <property type="protein sequence ID" value="KPL87309.1"/>
    <property type="molecule type" value="Genomic_DNA"/>
</dbReference>
<dbReference type="AlphaFoldDB" id="A0A0N0RFE9"/>
<reference evidence="4" key="3">
    <citation type="submission" date="2015-08" db="EMBL/GenBank/DDBJ databases">
        <title>Draft Genome Sequence of a Heterotrophic Facultative Anaerobic Bacterium Ardenticatena maritima Strain 110S.</title>
        <authorList>
            <person name="Kawaichi S."/>
            <person name="Yoshida T."/>
            <person name="Sako Y."/>
            <person name="Nakamura R."/>
        </authorList>
    </citation>
    <scope>NUCLEOTIDE SEQUENCE [LARGE SCALE GENOMIC DNA]</scope>
    <source>
        <strain evidence="4">110S</strain>
    </source>
</reference>
<dbReference type="Proteomes" id="UP000050502">
    <property type="component" value="Unassembled WGS sequence"/>
</dbReference>
<dbReference type="STRING" id="872965.SE16_12545"/>
<dbReference type="NCBIfam" id="TIGR03843">
    <property type="entry name" value="SCO1664 family protein"/>
    <property type="match status" value="1"/>
</dbReference>
<dbReference type="PATRIC" id="fig|872965.6.peg.2974"/>
<reference evidence="2 4" key="1">
    <citation type="journal article" date="2015" name="Genome Announc.">
        <title>Draft Genome Sequence of a Heterotrophic Facultative Anaerobic Thermophilic Bacterium, Ardenticatena maritima Strain 110ST.</title>
        <authorList>
            <person name="Kawaichi S."/>
            <person name="Yoshida T."/>
            <person name="Sako Y."/>
            <person name="Nakamura R."/>
        </authorList>
    </citation>
    <scope>NUCLEOTIDE SEQUENCE [LARGE SCALE GENOMIC DNA]</scope>
    <source>
        <strain evidence="2 4">110S</strain>
    </source>
</reference>
<evidence type="ECO:0000313" key="4">
    <source>
        <dbReference type="Proteomes" id="UP000037784"/>
    </source>
</evidence>
<keyword evidence="4" id="KW-1185">Reference proteome</keyword>
<evidence type="ECO:0000313" key="2">
    <source>
        <dbReference type="EMBL" id="GAP62327.1"/>
    </source>
</evidence>
<dbReference type="InParanoid" id="A0A0N0RFE9"/>
<evidence type="ECO:0000313" key="3">
    <source>
        <dbReference type="EMBL" id="KPL87309.1"/>
    </source>
</evidence>
<dbReference type="Proteomes" id="UP000037784">
    <property type="component" value="Unassembled WGS sequence"/>
</dbReference>
<evidence type="ECO:0000313" key="5">
    <source>
        <dbReference type="Proteomes" id="UP000050502"/>
    </source>
</evidence>
<reference evidence="3 5" key="2">
    <citation type="submission" date="2015-07" db="EMBL/GenBank/DDBJ databases">
        <title>Whole genome sequence of Ardenticatena maritima DSM 23922.</title>
        <authorList>
            <person name="Hemp J."/>
            <person name="Ward L.M."/>
            <person name="Pace L.A."/>
            <person name="Fischer W.W."/>
        </authorList>
    </citation>
    <scope>NUCLEOTIDE SEQUENCE [LARGE SCALE GENOMIC DNA]</scope>
    <source>
        <strain evidence="3 5">110S</strain>
    </source>
</reference>
<gene>
    <name evidence="2" type="ORF">ARMA_0750</name>
    <name evidence="3" type="ORF">SE16_12545</name>
</gene>
<evidence type="ECO:0000259" key="1">
    <source>
        <dbReference type="Pfam" id="PF00454"/>
    </source>
</evidence>
<dbReference type="RefSeq" id="WP_054492263.1">
    <property type="nucleotide sequence ID" value="NZ_BBZA01000048.1"/>
</dbReference>
<feature type="domain" description="PI3K/PI4K catalytic" evidence="1">
    <location>
        <begin position="89"/>
        <end position="164"/>
    </location>
</feature>
<dbReference type="OrthoDB" id="152610at2"/>
<dbReference type="EMBL" id="BBZA01000048">
    <property type="protein sequence ID" value="GAP62327.1"/>
    <property type="molecule type" value="Genomic_DNA"/>
</dbReference>
<protein>
    <recommendedName>
        <fullName evidence="1">PI3K/PI4K catalytic domain-containing protein</fullName>
    </recommendedName>
</protein>
<dbReference type="Pfam" id="PF00454">
    <property type="entry name" value="PI3_PI4_kinase"/>
    <property type="match status" value="1"/>
</dbReference>